<sequence>MSSPSLDPDQLTSSFWRRVDVVAETGSTNADLVARAGAGEDIDGAALLAESQTSGRGRHGRAWVSPPGAQIAMSVGVDVSRVPPDGWGWLALLTGVAVADAVQEVAGVPPGLKWPNDVLVSGGKLAGILAEVAGENTVVIGLGVNVSLTREQAPVDTATSLHMLGRDDVDRNRLAATILANLGHRIADWRTAGGAGPKLIDDYRALSVTLGSRVRALLPGDTEITGVATDLDTLGRLVIDDDGARHVIAAGDITHLRPQE</sequence>
<dbReference type="PROSITE" id="PS51733">
    <property type="entry name" value="BPL_LPL_CATALYTIC"/>
    <property type="match status" value="1"/>
</dbReference>
<dbReference type="EMBL" id="PDCN02000009">
    <property type="protein sequence ID" value="PIB75525.1"/>
    <property type="molecule type" value="Genomic_DNA"/>
</dbReference>
<dbReference type="CDD" id="cd16442">
    <property type="entry name" value="BPL"/>
    <property type="match status" value="1"/>
</dbReference>
<dbReference type="Pfam" id="PF02237">
    <property type="entry name" value="BPL_C"/>
    <property type="match status" value="1"/>
</dbReference>
<evidence type="ECO:0000256" key="2">
    <source>
        <dbReference type="ARBA" id="ARBA00023267"/>
    </source>
</evidence>
<dbReference type="InterPro" id="IPR004408">
    <property type="entry name" value="Biotin_CoA_COase_ligase"/>
</dbReference>
<evidence type="ECO:0000256" key="1">
    <source>
        <dbReference type="ARBA" id="ARBA00022598"/>
    </source>
</evidence>
<feature type="domain" description="BPL/LPL catalytic" evidence="4">
    <location>
        <begin position="5"/>
        <end position="190"/>
    </location>
</feature>
<dbReference type="InterPro" id="IPR004143">
    <property type="entry name" value="BPL_LPL_catalytic"/>
</dbReference>
<dbReference type="InterPro" id="IPR003142">
    <property type="entry name" value="BPL_C"/>
</dbReference>
<gene>
    <name evidence="5" type="ORF">CQY22_008875</name>
</gene>
<dbReference type="OrthoDB" id="9807064at2"/>
<dbReference type="STRING" id="85968.GCA_900073015_01193"/>
<dbReference type="AlphaFoldDB" id="A0A2G5PB02"/>
<dbReference type="PANTHER" id="PTHR12835:SF5">
    <property type="entry name" value="BIOTIN--PROTEIN LIGASE"/>
    <property type="match status" value="1"/>
</dbReference>
<keyword evidence="6" id="KW-1185">Reference proteome</keyword>
<evidence type="ECO:0000256" key="3">
    <source>
        <dbReference type="ARBA" id="ARBA00024227"/>
    </source>
</evidence>
<dbReference type="Gene3D" id="2.30.30.100">
    <property type="match status" value="1"/>
</dbReference>
<dbReference type="Pfam" id="PF03099">
    <property type="entry name" value="BPL_LplA_LipB"/>
    <property type="match status" value="1"/>
</dbReference>
<dbReference type="GO" id="GO:0004077">
    <property type="term" value="F:biotin--[biotin carboxyl-carrier protein] ligase activity"/>
    <property type="evidence" value="ECO:0007669"/>
    <property type="project" value="UniProtKB-EC"/>
</dbReference>
<reference evidence="5 6" key="1">
    <citation type="journal article" date="2017" name="Infect. Genet. Evol.">
        <title>The new phylogeny of the genus Mycobacterium: The old and the news.</title>
        <authorList>
            <person name="Tortoli E."/>
            <person name="Fedrizzi T."/>
            <person name="Meehan C.J."/>
            <person name="Trovato A."/>
            <person name="Grottola A."/>
            <person name="Giacobazzi E."/>
            <person name="Serpini G.F."/>
            <person name="Tagliazucchi S."/>
            <person name="Fabio A."/>
            <person name="Bettua C."/>
            <person name="Bertorelli R."/>
            <person name="Frascaro F."/>
            <person name="De Sanctis V."/>
            <person name="Pecorari M."/>
            <person name="Jousson O."/>
            <person name="Segata N."/>
            <person name="Cirillo D.M."/>
        </authorList>
    </citation>
    <scope>NUCLEOTIDE SEQUENCE [LARGE SCALE GENOMIC DNA]</scope>
    <source>
        <strain evidence="5 6">CIP1034565</strain>
    </source>
</reference>
<dbReference type="InterPro" id="IPR045864">
    <property type="entry name" value="aa-tRNA-synth_II/BPL/LPL"/>
</dbReference>
<keyword evidence="2" id="KW-0092">Biotin</keyword>
<dbReference type="Proteomes" id="UP000230551">
    <property type="component" value="Unassembled WGS sequence"/>
</dbReference>
<evidence type="ECO:0000259" key="4">
    <source>
        <dbReference type="PROSITE" id="PS51733"/>
    </source>
</evidence>
<proteinExistence type="predicted"/>
<dbReference type="GO" id="GO:0005737">
    <property type="term" value="C:cytoplasm"/>
    <property type="evidence" value="ECO:0007669"/>
    <property type="project" value="TreeGrafter"/>
</dbReference>
<evidence type="ECO:0000313" key="5">
    <source>
        <dbReference type="EMBL" id="PIB75525.1"/>
    </source>
</evidence>
<dbReference type="Gene3D" id="3.30.930.10">
    <property type="entry name" value="Bira Bifunctional Protein, Domain 2"/>
    <property type="match status" value="1"/>
</dbReference>
<organism evidence="5 6">
    <name type="scientific">Mycolicibacterium brumae</name>
    <dbReference type="NCBI Taxonomy" id="85968"/>
    <lineage>
        <taxon>Bacteria</taxon>
        <taxon>Bacillati</taxon>
        <taxon>Actinomycetota</taxon>
        <taxon>Actinomycetes</taxon>
        <taxon>Mycobacteriales</taxon>
        <taxon>Mycobacteriaceae</taxon>
        <taxon>Mycolicibacterium</taxon>
    </lineage>
</organism>
<keyword evidence="1 5" id="KW-0436">Ligase</keyword>
<evidence type="ECO:0000313" key="6">
    <source>
        <dbReference type="Proteomes" id="UP000230551"/>
    </source>
</evidence>
<dbReference type="PANTHER" id="PTHR12835">
    <property type="entry name" value="BIOTIN PROTEIN LIGASE"/>
    <property type="match status" value="1"/>
</dbReference>
<dbReference type="NCBIfam" id="TIGR00121">
    <property type="entry name" value="birA_ligase"/>
    <property type="match status" value="1"/>
</dbReference>
<dbReference type="SUPFAM" id="SSF55681">
    <property type="entry name" value="Class II aaRS and biotin synthetases"/>
    <property type="match status" value="1"/>
</dbReference>
<comment type="caution">
    <text evidence="5">The sequence shown here is derived from an EMBL/GenBank/DDBJ whole genome shotgun (WGS) entry which is preliminary data.</text>
</comment>
<dbReference type="RefSeq" id="WP_090587399.1">
    <property type="nucleotide sequence ID" value="NZ_CP104302.1"/>
</dbReference>
<name>A0A2G5PB02_9MYCO</name>
<dbReference type="EC" id="6.3.4.15" evidence="3"/>
<accession>A0A2G5PB02</accession>
<protein>
    <recommendedName>
        <fullName evidence="3">biotin--[biotin carboxyl-carrier protein] ligase</fullName>
        <ecNumber evidence="3">6.3.4.15</ecNumber>
    </recommendedName>
</protein>